<dbReference type="STRING" id="1403190.A0A0F0IBT1"/>
<dbReference type="OrthoDB" id="5327978at2759"/>
<reference evidence="8 9" key="1">
    <citation type="submission" date="2015-02" db="EMBL/GenBank/DDBJ databases">
        <title>Draft genome sequence of Aspergillus parasiticus SU-1.</title>
        <authorList>
            <person name="Yu J."/>
            <person name="Fedorova N."/>
            <person name="Yin Y."/>
            <person name="Losada L."/>
            <person name="Zafar N."/>
            <person name="Taujale R."/>
            <person name="Ehrlich K.C."/>
            <person name="Bhatnagar D."/>
            <person name="Cleveland T.E."/>
            <person name="Bennett J.W."/>
            <person name="Nierman W.C."/>
        </authorList>
    </citation>
    <scope>NUCLEOTIDE SEQUENCE [LARGE SCALE GENOMIC DNA]</scope>
    <source>
        <strain evidence="9">ATCC 56775 / NRRL 5862 / SRRC 143 / SU-1</strain>
    </source>
</reference>
<comment type="subcellular location">
    <subcellularLocation>
        <location evidence="1">Membrane</location>
        <topology evidence="1">Multi-pass membrane protein</topology>
    </subcellularLocation>
</comment>
<keyword evidence="4 6" id="KW-0472">Membrane</keyword>
<dbReference type="PANTHER" id="PTHR31382:SF5">
    <property type="entry name" value="SODIUM ION_PROTON EXCHANGER (EUROFUNG)"/>
    <property type="match status" value="1"/>
</dbReference>
<gene>
    <name evidence="8" type="ORF">P875_00011187</name>
</gene>
<keyword evidence="2 6" id="KW-0812">Transmembrane</keyword>
<evidence type="ECO:0000256" key="1">
    <source>
        <dbReference type="ARBA" id="ARBA00004141"/>
    </source>
</evidence>
<feature type="compositionally biased region" description="Basic and acidic residues" evidence="5">
    <location>
        <begin position="536"/>
        <end position="548"/>
    </location>
</feature>
<dbReference type="Proteomes" id="UP000033540">
    <property type="component" value="Unassembled WGS sequence"/>
</dbReference>
<feature type="transmembrane region" description="Helical" evidence="6">
    <location>
        <begin position="402"/>
        <end position="419"/>
    </location>
</feature>
<proteinExistence type="predicted"/>
<feature type="transmembrane region" description="Helical" evidence="6">
    <location>
        <begin position="244"/>
        <end position="262"/>
    </location>
</feature>
<dbReference type="InterPro" id="IPR006153">
    <property type="entry name" value="Cation/H_exchanger_TM"/>
</dbReference>
<dbReference type="GO" id="GO:0005886">
    <property type="term" value="C:plasma membrane"/>
    <property type="evidence" value="ECO:0007669"/>
    <property type="project" value="InterPro"/>
</dbReference>
<dbReference type="EMBL" id="JZEE01000390">
    <property type="protein sequence ID" value="KJK64586.1"/>
    <property type="molecule type" value="Genomic_DNA"/>
</dbReference>
<evidence type="ECO:0000313" key="8">
    <source>
        <dbReference type="EMBL" id="KJK64586.1"/>
    </source>
</evidence>
<evidence type="ECO:0000256" key="3">
    <source>
        <dbReference type="ARBA" id="ARBA00022989"/>
    </source>
</evidence>
<dbReference type="GO" id="GO:0120029">
    <property type="term" value="P:proton export across plasma membrane"/>
    <property type="evidence" value="ECO:0007669"/>
    <property type="project" value="InterPro"/>
</dbReference>
<dbReference type="GO" id="GO:0042391">
    <property type="term" value="P:regulation of membrane potential"/>
    <property type="evidence" value="ECO:0007669"/>
    <property type="project" value="InterPro"/>
</dbReference>
<feature type="transmembrane region" description="Helical" evidence="6">
    <location>
        <begin position="105"/>
        <end position="129"/>
    </location>
</feature>
<feature type="domain" description="Cation/H+ exchanger transmembrane" evidence="7">
    <location>
        <begin position="22"/>
        <end position="465"/>
    </location>
</feature>
<evidence type="ECO:0000256" key="5">
    <source>
        <dbReference type="SAM" id="MobiDB-lite"/>
    </source>
</evidence>
<evidence type="ECO:0000259" key="7">
    <source>
        <dbReference type="Pfam" id="PF00999"/>
    </source>
</evidence>
<feature type="transmembrane region" description="Helical" evidence="6">
    <location>
        <begin position="446"/>
        <end position="469"/>
    </location>
</feature>
<dbReference type="InterPro" id="IPR004712">
    <property type="entry name" value="Na+/H+_antiporter_fungi"/>
</dbReference>
<feature type="region of interest" description="Disordered" evidence="5">
    <location>
        <begin position="496"/>
        <end position="554"/>
    </location>
</feature>
<evidence type="ECO:0000313" key="9">
    <source>
        <dbReference type="Proteomes" id="UP000033540"/>
    </source>
</evidence>
<dbReference type="PANTHER" id="PTHR31382">
    <property type="entry name" value="NA(+)/H(+) ANTIPORTER"/>
    <property type="match status" value="1"/>
</dbReference>
<organism evidence="8 9">
    <name type="scientific">Aspergillus parasiticus (strain ATCC 56775 / NRRL 5862 / SRRC 143 / SU-1)</name>
    <dbReference type="NCBI Taxonomy" id="1403190"/>
    <lineage>
        <taxon>Eukaryota</taxon>
        <taxon>Fungi</taxon>
        <taxon>Dikarya</taxon>
        <taxon>Ascomycota</taxon>
        <taxon>Pezizomycotina</taxon>
        <taxon>Eurotiomycetes</taxon>
        <taxon>Eurotiomycetidae</taxon>
        <taxon>Eurotiales</taxon>
        <taxon>Aspergillaceae</taxon>
        <taxon>Aspergillus</taxon>
        <taxon>Aspergillus subgen. Circumdati</taxon>
    </lineage>
</organism>
<protein>
    <submittedName>
        <fullName evidence="8">Na+/h+ antiporter</fullName>
    </submittedName>
</protein>
<dbReference type="Pfam" id="PF00999">
    <property type="entry name" value="Na_H_Exchanger"/>
    <property type="match status" value="1"/>
</dbReference>
<evidence type="ECO:0000256" key="6">
    <source>
        <dbReference type="SAM" id="Phobius"/>
    </source>
</evidence>
<feature type="compositionally biased region" description="Acidic residues" evidence="5">
    <location>
        <begin position="518"/>
        <end position="531"/>
    </location>
</feature>
<comment type="caution">
    <text evidence="8">The sequence shown here is derived from an EMBL/GenBank/DDBJ whole genome shotgun (WGS) entry which is preliminary data.</text>
</comment>
<feature type="transmembrane region" description="Helical" evidence="6">
    <location>
        <begin position="334"/>
        <end position="353"/>
    </location>
</feature>
<sequence length="568" mass="63043">MLHPILDLSNFNIVLTVLSLYILLFGYISLQFKQRWYLGEALPAFLVGISFGPFGAKFLNVSQWGGEEAEERSEITYALTRLVIGIQLVKVGYQLPKRYIKQRSIELTFCLLPLMGVGWIITSSCIMLMVPNLSFLAALIIGSCVTCTDPILSQAIAKGPFADKYVRRHLREFISSEAGGNDGFGFTFLLLAVSLLRYAETPANAESLREFDLVRGIPDVLGASDVGRFGGGVGKALKHWFVEGVLYMIILGATYGALIGFTTRKLLVIALKRRWIENESLSLVPMAIGMLVVGTCGCVGSDETLACFIAGSFLNWDGVYNSEMQARHDTFNPTLETLLNFGTFMYLGAVMPWEQFHMPHETGITLPRLFGLGFLILVLRRIPTILLGYRFIPSICHGWTEALFMGYFGPIGIGAISYVEYARRLFPEPGESDDEINNLTAAMTPVVYWLVLFSILVHGLSVPILNAFYKLCNVPYICDHPVEVLLLSDNEPLPNNSTANRARHSVMVNNRFSRPPDSDDGTDDGQPEDDTAAILRRSEDSASTDNDRPQSQNTIQMIDRAVDTRDIV</sequence>
<dbReference type="GO" id="GO:0036376">
    <property type="term" value="P:sodium ion export across plasma membrane"/>
    <property type="evidence" value="ECO:0007669"/>
    <property type="project" value="InterPro"/>
</dbReference>
<name>A0A0F0IBT1_ASPPU</name>
<accession>A0A0F0IBT1</accession>
<feature type="transmembrane region" description="Helical" evidence="6">
    <location>
        <begin position="365"/>
        <end position="382"/>
    </location>
</feature>
<evidence type="ECO:0000256" key="2">
    <source>
        <dbReference type="ARBA" id="ARBA00022692"/>
    </source>
</evidence>
<evidence type="ECO:0000256" key="4">
    <source>
        <dbReference type="ARBA" id="ARBA00023136"/>
    </source>
</evidence>
<keyword evidence="3 6" id="KW-1133">Transmembrane helix</keyword>
<feature type="transmembrane region" description="Helical" evidence="6">
    <location>
        <begin position="12"/>
        <end position="30"/>
    </location>
</feature>
<dbReference type="GO" id="GO:0015385">
    <property type="term" value="F:sodium:proton antiporter activity"/>
    <property type="evidence" value="ECO:0007669"/>
    <property type="project" value="InterPro"/>
</dbReference>
<dbReference type="AlphaFoldDB" id="A0A0F0IBT1"/>